<reference evidence="8" key="3">
    <citation type="submission" date="2022-09" db="EMBL/GenBank/DDBJ databases">
        <title>Draft genome sequence of Coprococcus comes strain 31264.</title>
        <authorList>
            <person name="Atsushi H."/>
            <person name="Moriya O."/>
            <person name="Mitsuo S."/>
        </authorList>
    </citation>
    <scope>NUCLEOTIDE SEQUENCE</scope>
    <source>
        <strain evidence="8">JCM 31264</strain>
    </source>
</reference>
<dbReference type="PANTHER" id="PTHR32196:SF69">
    <property type="entry name" value="BRANCHED-CHAIN AMINO ACID TRANSPORT SYSTEM, PERMEASE PROTEIN"/>
    <property type="match status" value="1"/>
</dbReference>
<keyword evidence="5 6" id="KW-0472">Membrane</keyword>
<dbReference type="EMBL" id="QRHO01000003">
    <property type="protein sequence ID" value="RHF84978.1"/>
    <property type="molecule type" value="Genomic_DNA"/>
</dbReference>
<dbReference type="Proteomes" id="UP000095362">
    <property type="component" value="Unassembled WGS sequence"/>
</dbReference>
<feature type="transmembrane region" description="Helical" evidence="6">
    <location>
        <begin position="69"/>
        <end position="88"/>
    </location>
</feature>
<dbReference type="Proteomes" id="UP000284579">
    <property type="component" value="Unassembled WGS sequence"/>
</dbReference>
<dbReference type="InterPro" id="IPR001851">
    <property type="entry name" value="ABC_transp_permease"/>
</dbReference>
<feature type="transmembrane region" description="Helical" evidence="6">
    <location>
        <begin position="260"/>
        <end position="279"/>
    </location>
</feature>
<dbReference type="Proteomes" id="UP000283360">
    <property type="component" value="Unassembled WGS sequence"/>
</dbReference>
<evidence type="ECO:0000313" key="11">
    <source>
        <dbReference type="Proteomes" id="UP000095362"/>
    </source>
</evidence>
<evidence type="ECO:0000313" key="9">
    <source>
        <dbReference type="EMBL" id="RGT91534.1"/>
    </source>
</evidence>
<feature type="transmembrane region" description="Helical" evidence="6">
    <location>
        <begin position="12"/>
        <end position="34"/>
    </location>
</feature>
<evidence type="ECO:0000256" key="5">
    <source>
        <dbReference type="ARBA" id="ARBA00023136"/>
    </source>
</evidence>
<keyword evidence="12" id="KW-1185">Reference proteome</keyword>
<evidence type="ECO:0000256" key="4">
    <source>
        <dbReference type="ARBA" id="ARBA00022989"/>
    </source>
</evidence>
<dbReference type="GO" id="GO:0005886">
    <property type="term" value="C:plasma membrane"/>
    <property type="evidence" value="ECO:0007669"/>
    <property type="project" value="UniProtKB-SubCell"/>
</dbReference>
<dbReference type="EMBL" id="QRXJ01000004">
    <property type="protein sequence ID" value="RGT91534.1"/>
    <property type="molecule type" value="Genomic_DNA"/>
</dbReference>
<proteinExistence type="predicted"/>
<comment type="subcellular location">
    <subcellularLocation>
        <location evidence="1">Cell membrane</location>
        <topology evidence="1">Multi-pass membrane protein</topology>
    </subcellularLocation>
</comment>
<dbReference type="RefSeq" id="WP_055247455.1">
    <property type="nucleotide sequence ID" value="NZ_BSCI01000001.1"/>
</dbReference>
<feature type="transmembrane region" description="Helical" evidence="6">
    <location>
        <begin position="155"/>
        <end position="174"/>
    </location>
</feature>
<keyword evidence="2" id="KW-1003">Cell membrane</keyword>
<reference evidence="7 11" key="1">
    <citation type="submission" date="2015-09" db="EMBL/GenBank/DDBJ databases">
        <authorList>
            <consortium name="Pathogen Informatics"/>
        </authorList>
    </citation>
    <scope>NUCLEOTIDE SEQUENCE [LARGE SCALE GENOMIC DNA]</scope>
    <source>
        <strain evidence="7 11">2789STDY5834866</strain>
    </source>
</reference>
<dbReference type="GO" id="GO:0022857">
    <property type="term" value="F:transmembrane transporter activity"/>
    <property type="evidence" value="ECO:0007669"/>
    <property type="project" value="InterPro"/>
</dbReference>
<dbReference type="AlphaFoldDB" id="A0A173WIF5"/>
<feature type="transmembrane region" description="Helical" evidence="6">
    <location>
        <begin position="285"/>
        <end position="304"/>
    </location>
</feature>
<evidence type="ECO:0000256" key="1">
    <source>
        <dbReference type="ARBA" id="ARBA00004651"/>
    </source>
</evidence>
<reference evidence="12 13" key="2">
    <citation type="submission" date="2018-08" db="EMBL/GenBank/DDBJ databases">
        <title>A genome reference for cultivated species of the human gut microbiota.</title>
        <authorList>
            <person name="Zou Y."/>
            <person name="Xue W."/>
            <person name="Luo G."/>
        </authorList>
    </citation>
    <scope>NUCLEOTIDE SEQUENCE [LARGE SCALE GENOMIC DNA]</scope>
    <source>
        <strain evidence="9 12">AF18-12LB</strain>
        <strain evidence="10 13">AM23-3</strain>
    </source>
</reference>
<accession>A0A173WIF5</accession>
<keyword evidence="4 6" id="KW-1133">Transmembrane helix</keyword>
<feature type="transmembrane region" description="Helical" evidence="6">
    <location>
        <begin position="203"/>
        <end position="221"/>
    </location>
</feature>
<evidence type="ECO:0000313" key="13">
    <source>
        <dbReference type="Proteomes" id="UP000284579"/>
    </source>
</evidence>
<evidence type="ECO:0000313" key="7">
    <source>
        <dbReference type="EMBL" id="CUN39262.1"/>
    </source>
</evidence>
<dbReference type="PaxDb" id="410072-ERS852525_00270"/>
<sequence length="328" mass="35795">MKTKSDTVKNVCKVVMLPVFVYLLFFICSGGAFGKPASLIMNLKQTLAPTLISFAMCSNMLCNRMDLSAGAVVMLSAMFGAKMVYLYGIGLIPFALIVVGAGIVLGTISGVMYMLLRVPAIVTALGVCMVYETLSNLASISWVTAINGEITTLGRFPYCLIIFAIMFVLFYIIFNYTKFGYNVRACASSQRIAKNSGVNTKKTAFLCYVVSSLFLGVAALLKISIQGSIDTPMYMSSTNIIFNCMLGIYVGLALEQYCNLVIGIFIGNFILNMLTTGLLSMGLSASLQDTASGIFLLVIMIFTYNNQRVMNFISERKLKKELVRTNAQ</sequence>
<evidence type="ECO:0000256" key="2">
    <source>
        <dbReference type="ARBA" id="ARBA00022475"/>
    </source>
</evidence>
<name>A0A173WIF5_9FIRM</name>
<protein>
    <submittedName>
        <fullName evidence="7 8">ABC transporter permease</fullName>
    </submittedName>
</protein>
<dbReference type="STRING" id="410072.ERS852525_00270"/>
<evidence type="ECO:0000256" key="6">
    <source>
        <dbReference type="SAM" id="Phobius"/>
    </source>
</evidence>
<evidence type="ECO:0000313" key="10">
    <source>
        <dbReference type="EMBL" id="RHF84978.1"/>
    </source>
</evidence>
<evidence type="ECO:0000256" key="3">
    <source>
        <dbReference type="ARBA" id="ARBA00022692"/>
    </source>
</evidence>
<dbReference type="Pfam" id="PF02653">
    <property type="entry name" value="BPD_transp_2"/>
    <property type="match status" value="1"/>
</dbReference>
<feature type="transmembrane region" description="Helical" evidence="6">
    <location>
        <begin position="94"/>
        <end position="115"/>
    </location>
</feature>
<reference evidence="8" key="4">
    <citation type="submission" date="2022-11" db="EMBL/GenBank/DDBJ databases">
        <title>Draft genome sequence of Coprococcus comes strain 31264.</title>
        <authorList>
            <person name="Hisatomi A."/>
            <person name="Ohkuma M."/>
            <person name="Sakamoto M."/>
        </authorList>
    </citation>
    <scope>NUCLEOTIDE SEQUENCE</scope>
    <source>
        <strain evidence="8">JCM 31264</strain>
    </source>
</reference>
<dbReference type="OrthoDB" id="2026129at2"/>
<dbReference type="EMBL" id="BSCI01000001">
    <property type="protein sequence ID" value="GLG85596.1"/>
    <property type="molecule type" value="Genomic_DNA"/>
</dbReference>
<dbReference type="Proteomes" id="UP001145109">
    <property type="component" value="Unassembled WGS sequence"/>
</dbReference>
<evidence type="ECO:0000313" key="12">
    <source>
        <dbReference type="Proteomes" id="UP000283360"/>
    </source>
</evidence>
<keyword evidence="3 6" id="KW-0812">Transmembrane</keyword>
<feature type="transmembrane region" description="Helical" evidence="6">
    <location>
        <begin position="122"/>
        <end position="143"/>
    </location>
</feature>
<evidence type="ECO:0000313" key="8">
    <source>
        <dbReference type="EMBL" id="GLG85596.1"/>
    </source>
</evidence>
<feature type="transmembrane region" description="Helical" evidence="6">
    <location>
        <begin position="233"/>
        <end position="253"/>
    </location>
</feature>
<dbReference type="PANTHER" id="PTHR32196">
    <property type="entry name" value="ABC TRANSPORTER PERMEASE PROTEIN YPHD-RELATED-RELATED"/>
    <property type="match status" value="1"/>
</dbReference>
<organism evidence="7 11">
    <name type="scientific">Coprococcus comes</name>
    <dbReference type="NCBI Taxonomy" id="410072"/>
    <lineage>
        <taxon>Bacteria</taxon>
        <taxon>Bacillati</taxon>
        <taxon>Bacillota</taxon>
        <taxon>Clostridia</taxon>
        <taxon>Lachnospirales</taxon>
        <taxon>Lachnospiraceae</taxon>
        <taxon>Coprococcus</taxon>
    </lineage>
</organism>
<gene>
    <name evidence="7" type="primary">ytfT_1</name>
    <name evidence="8" type="ORF">comes_01410</name>
    <name evidence="10" type="ORF">DW656_04110</name>
    <name evidence="9" type="ORF">DWX03_03735</name>
    <name evidence="7" type="ORF">ERS852481_00045</name>
</gene>
<dbReference type="EMBL" id="CYZK01000001">
    <property type="protein sequence ID" value="CUN39262.1"/>
    <property type="molecule type" value="Genomic_DNA"/>
</dbReference>